<dbReference type="Proteomes" id="UP000184267">
    <property type="component" value="Unassembled WGS sequence"/>
</dbReference>
<protein>
    <submittedName>
        <fullName evidence="2">Uncharacterized protein</fullName>
    </submittedName>
</protein>
<dbReference type="EMBL" id="MNAD01000276">
    <property type="protein sequence ID" value="OJT14569.1"/>
    <property type="molecule type" value="Genomic_DNA"/>
</dbReference>
<accession>A0A1M2W3Z8</accession>
<comment type="caution">
    <text evidence="2">The sequence shown here is derived from an EMBL/GenBank/DDBJ whole genome shotgun (WGS) entry which is preliminary data.</text>
</comment>
<evidence type="ECO:0000313" key="3">
    <source>
        <dbReference type="Proteomes" id="UP000184267"/>
    </source>
</evidence>
<feature type="compositionally biased region" description="Pro residues" evidence="1">
    <location>
        <begin position="1"/>
        <end position="11"/>
    </location>
</feature>
<evidence type="ECO:0000256" key="1">
    <source>
        <dbReference type="SAM" id="MobiDB-lite"/>
    </source>
</evidence>
<sequence length="95" mass="10182">MARPSLQPPLPSECVGAGEADRRRRVPWARGARGDRRMTQGRAIAIGPEAQLSCRQARAALPNLAQLSAAPTGAIRTHRSRLRPATSLAMMEAGE</sequence>
<keyword evidence="3" id="KW-1185">Reference proteome</keyword>
<name>A0A1M2W3Z8_TRAPU</name>
<gene>
    <name evidence="2" type="ORF">TRAPUB_8815</name>
</gene>
<proteinExistence type="predicted"/>
<reference evidence="2 3" key="1">
    <citation type="submission" date="2016-10" db="EMBL/GenBank/DDBJ databases">
        <title>Genome sequence of the basidiomycete white-rot fungus Trametes pubescens.</title>
        <authorList>
            <person name="Makela M.R."/>
            <person name="Granchi Z."/>
            <person name="Peng M."/>
            <person name="De Vries R.P."/>
            <person name="Grigoriev I."/>
            <person name="Riley R."/>
            <person name="Hilden K."/>
        </authorList>
    </citation>
    <scope>NUCLEOTIDE SEQUENCE [LARGE SCALE GENOMIC DNA]</scope>
    <source>
        <strain evidence="2 3">FBCC735</strain>
    </source>
</reference>
<evidence type="ECO:0000313" key="2">
    <source>
        <dbReference type="EMBL" id="OJT14569.1"/>
    </source>
</evidence>
<dbReference type="AlphaFoldDB" id="A0A1M2W3Z8"/>
<organism evidence="2 3">
    <name type="scientific">Trametes pubescens</name>
    <name type="common">White-rot fungus</name>
    <dbReference type="NCBI Taxonomy" id="154538"/>
    <lineage>
        <taxon>Eukaryota</taxon>
        <taxon>Fungi</taxon>
        <taxon>Dikarya</taxon>
        <taxon>Basidiomycota</taxon>
        <taxon>Agaricomycotina</taxon>
        <taxon>Agaricomycetes</taxon>
        <taxon>Polyporales</taxon>
        <taxon>Polyporaceae</taxon>
        <taxon>Trametes</taxon>
    </lineage>
</organism>
<feature type="region of interest" description="Disordered" evidence="1">
    <location>
        <begin position="1"/>
        <end position="21"/>
    </location>
</feature>